<keyword evidence="2" id="KW-0378">Hydrolase</keyword>
<dbReference type="PANTHER" id="PTHR11614">
    <property type="entry name" value="PHOSPHOLIPASE-RELATED"/>
    <property type="match status" value="1"/>
</dbReference>
<reference evidence="2 4" key="1">
    <citation type="submission" date="2020-01" db="EMBL/GenBank/DDBJ databases">
        <authorList>
            <consortium name="DOE Joint Genome Institute"/>
            <person name="Haridas S."/>
            <person name="Albert R."/>
            <person name="Binder M."/>
            <person name="Bloem J."/>
            <person name="Labutti K."/>
            <person name="Salamov A."/>
            <person name="Andreopoulos B."/>
            <person name="Baker S.E."/>
            <person name="Barry K."/>
            <person name="Bills G."/>
            <person name="Bluhm B.H."/>
            <person name="Cannon C."/>
            <person name="Castanera R."/>
            <person name="Culley D.E."/>
            <person name="Daum C."/>
            <person name="Ezra D."/>
            <person name="Gonzalez J.B."/>
            <person name="Henrissat B."/>
            <person name="Kuo A."/>
            <person name="Liang C."/>
            <person name="Lipzen A."/>
            <person name="Lutzoni F."/>
            <person name="Magnuson J."/>
            <person name="Mondo S."/>
            <person name="Nolan M."/>
            <person name="Ohm R."/>
            <person name="Pangilinan J."/>
            <person name="Park H.-J."/>
            <person name="Ramirez L."/>
            <person name="Alfaro M."/>
            <person name="Sun H."/>
            <person name="Tritt A."/>
            <person name="Yoshinaga Y."/>
            <person name="Zwiers L.-H."/>
            <person name="Turgeon B.G."/>
            <person name="Goodwin S.B."/>
            <person name="Spatafora J.W."/>
            <person name="Crous P.W."/>
            <person name="Grigoriev I.V."/>
        </authorList>
    </citation>
    <scope>NUCLEOTIDE SEQUENCE</scope>
    <source>
        <strain evidence="2 4">CBS 781.70</strain>
    </source>
</reference>
<evidence type="ECO:0000313" key="2">
    <source>
        <dbReference type="EMBL" id="KAF1808303.1"/>
    </source>
</evidence>
<dbReference type="Proteomes" id="UP000504638">
    <property type="component" value="Unplaced"/>
</dbReference>
<gene>
    <name evidence="2 4" type="ORF">P152DRAFT_485576</name>
</gene>
<sequence length="307" mass="33731">MADISTVETTLTVPDGVELYTKRWKPTGTASSLLVFVHGFSDHCNAYGDLFPTFARKGIEVVSFDQRGWGRTSPSRPDHGQTGPTSLVISDIASVIESVLPSPVPVFLMGHSMGGGEVLTFVDRGPPAILSQIRGFLVEAPFIAFHPSTQPTWIKVAVGRLAGKLLPRFQLTNTIEPTLLSRDPQVQKDYVEDALCHDTGSLEGLAALIERAEDLASGKVSVHEGRGEGGKTRLWVSHGTADGVCDFDGTKKFVERTKLEDLTFKIYEGWYHKLHAEPGKDRETFAEDVTNWILERRDPETTAKPML</sequence>
<dbReference type="GO" id="GO:0016787">
    <property type="term" value="F:hydrolase activity"/>
    <property type="evidence" value="ECO:0007669"/>
    <property type="project" value="UniProtKB-KW"/>
</dbReference>
<dbReference type="GeneID" id="54422623"/>
<dbReference type="RefSeq" id="XP_033529934.1">
    <property type="nucleotide sequence ID" value="XM_033682053.1"/>
</dbReference>
<evidence type="ECO:0000313" key="3">
    <source>
        <dbReference type="Proteomes" id="UP000504638"/>
    </source>
</evidence>
<organism evidence="2">
    <name type="scientific">Eremomyces bilateralis CBS 781.70</name>
    <dbReference type="NCBI Taxonomy" id="1392243"/>
    <lineage>
        <taxon>Eukaryota</taxon>
        <taxon>Fungi</taxon>
        <taxon>Dikarya</taxon>
        <taxon>Ascomycota</taxon>
        <taxon>Pezizomycotina</taxon>
        <taxon>Dothideomycetes</taxon>
        <taxon>Dothideomycetes incertae sedis</taxon>
        <taxon>Eremomycetales</taxon>
        <taxon>Eremomycetaceae</taxon>
        <taxon>Eremomyces</taxon>
    </lineage>
</organism>
<dbReference type="InterPro" id="IPR029058">
    <property type="entry name" value="AB_hydrolase_fold"/>
</dbReference>
<proteinExistence type="predicted"/>
<reference evidence="4" key="2">
    <citation type="submission" date="2020-04" db="EMBL/GenBank/DDBJ databases">
        <authorList>
            <consortium name="NCBI Genome Project"/>
        </authorList>
    </citation>
    <scope>NUCLEOTIDE SEQUENCE</scope>
    <source>
        <strain evidence="4">CBS 781.70</strain>
    </source>
</reference>
<accession>A0A6G1FRA1</accession>
<keyword evidence="3" id="KW-1185">Reference proteome</keyword>
<feature type="domain" description="Serine aminopeptidase S33" evidence="1">
    <location>
        <begin position="31"/>
        <end position="278"/>
    </location>
</feature>
<dbReference type="OrthoDB" id="10249433at2759"/>
<dbReference type="EMBL" id="ML975186">
    <property type="protein sequence ID" value="KAF1808303.1"/>
    <property type="molecule type" value="Genomic_DNA"/>
</dbReference>
<protein>
    <submittedName>
        <fullName evidence="2 4">Alpha/beta-hydrolase</fullName>
    </submittedName>
</protein>
<dbReference type="Pfam" id="PF12146">
    <property type="entry name" value="Hydrolase_4"/>
    <property type="match status" value="1"/>
</dbReference>
<reference evidence="4" key="3">
    <citation type="submission" date="2025-04" db="UniProtKB">
        <authorList>
            <consortium name="RefSeq"/>
        </authorList>
    </citation>
    <scope>IDENTIFICATION</scope>
    <source>
        <strain evidence="4">CBS 781.70</strain>
    </source>
</reference>
<evidence type="ECO:0000313" key="4">
    <source>
        <dbReference type="RefSeq" id="XP_033529934.1"/>
    </source>
</evidence>
<dbReference type="InterPro" id="IPR051044">
    <property type="entry name" value="MAG_DAG_Lipase"/>
</dbReference>
<evidence type="ECO:0000259" key="1">
    <source>
        <dbReference type="Pfam" id="PF12146"/>
    </source>
</evidence>
<name>A0A6G1FRA1_9PEZI</name>
<dbReference type="AlphaFoldDB" id="A0A6G1FRA1"/>
<dbReference type="InterPro" id="IPR022742">
    <property type="entry name" value="Hydrolase_4"/>
</dbReference>
<dbReference type="Gene3D" id="3.40.50.1820">
    <property type="entry name" value="alpha/beta hydrolase"/>
    <property type="match status" value="1"/>
</dbReference>
<dbReference type="SUPFAM" id="SSF53474">
    <property type="entry name" value="alpha/beta-Hydrolases"/>
    <property type="match status" value="1"/>
</dbReference>